<gene>
    <name evidence="2" type="ORF">D9619_007834</name>
</gene>
<dbReference type="OrthoDB" id="3220614at2759"/>
<feature type="region of interest" description="Disordered" evidence="1">
    <location>
        <begin position="352"/>
        <end position="389"/>
    </location>
</feature>
<protein>
    <submittedName>
        <fullName evidence="2">Uncharacterized protein</fullName>
    </submittedName>
</protein>
<accession>A0A8H5AUL5</accession>
<proteinExistence type="predicted"/>
<dbReference type="AlphaFoldDB" id="A0A8H5AUL5"/>
<name>A0A8H5AUL5_9AGAR</name>
<dbReference type="Proteomes" id="UP000567179">
    <property type="component" value="Unassembled WGS sequence"/>
</dbReference>
<evidence type="ECO:0000256" key="1">
    <source>
        <dbReference type="SAM" id="MobiDB-lite"/>
    </source>
</evidence>
<dbReference type="EMBL" id="JAACJJ010000057">
    <property type="protein sequence ID" value="KAF5310838.1"/>
    <property type="molecule type" value="Genomic_DNA"/>
</dbReference>
<evidence type="ECO:0000313" key="2">
    <source>
        <dbReference type="EMBL" id="KAF5310838.1"/>
    </source>
</evidence>
<sequence length="389" mass="44461">MLRSAIDKVIDRVRPADERLQKHKNPLKPFLAIARWIPRGISPFVDLNRTFAVLCKNLDHPPTQAEKDLYEKVIALHPDLAKPSVRLADDQEAHVSFVTKVDDQECMRKQRAVDTHWVKAHIFDYVKDDAHPCSPIVGMRDKNLRGFNAQLTARALCPMSFLEKYDKDPMRFMEDVDSRNIKTRAHDLPAFLYPDNYDKLDPDHNLCRSEVVIQILRLIFTGESSVENGVRSAGKPSPCEIHGIRRVTPEMVAYVVIQIYLELSSASQWTKEIGYFRLDQIFDIVVELFKPVEGTSWPSDTLDFLTKKMPALRRKRKAKAKHIPMESEEESEHEKDLTGILARRRLMVAETSTEGAAAEAEAATARVNDDDTKAELPGPSRPNRLCRRK</sequence>
<comment type="caution">
    <text evidence="2">The sequence shown here is derived from an EMBL/GenBank/DDBJ whole genome shotgun (WGS) entry which is preliminary data.</text>
</comment>
<keyword evidence="3" id="KW-1185">Reference proteome</keyword>
<dbReference type="Pfam" id="PF20414">
    <property type="entry name" value="DUF6698"/>
    <property type="match status" value="1"/>
</dbReference>
<reference evidence="2 3" key="1">
    <citation type="journal article" date="2020" name="ISME J.">
        <title>Uncovering the hidden diversity of litter-decomposition mechanisms in mushroom-forming fungi.</title>
        <authorList>
            <person name="Floudas D."/>
            <person name="Bentzer J."/>
            <person name="Ahren D."/>
            <person name="Johansson T."/>
            <person name="Persson P."/>
            <person name="Tunlid A."/>
        </authorList>
    </citation>
    <scope>NUCLEOTIDE SEQUENCE [LARGE SCALE GENOMIC DNA]</scope>
    <source>
        <strain evidence="2 3">CBS 101986</strain>
    </source>
</reference>
<organism evidence="2 3">
    <name type="scientific">Psilocybe cf. subviscida</name>
    <dbReference type="NCBI Taxonomy" id="2480587"/>
    <lineage>
        <taxon>Eukaryota</taxon>
        <taxon>Fungi</taxon>
        <taxon>Dikarya</taxon>
        <taxon>Basidiomycota</taxon>
        <taxon>Agaricomycotina</taxon>
        <taxon>Agaricomycetes</taxon>
        <taxon>Agaricomycetidae</taxon>
        <taxon>Agaricales</taxon>
        <taxon>Agaricineae</taxon>
        <taxon>Strophariaceae</taxon>
        <taxon>Psilocybe</taxon>
    </lineage>
</organism>
<evidence type="ECO:0000313" key="3">
    <source>
        <dbReference type="Proteomes" id="UP000567179"/>
    </source>
</evidence>
<feature type="compositionally biased region" description="Low complexity" evidence="1">
    <location>
        <begin position="352"/>
        <end position="365"/>
    </location>
</feature>
<dbReference type="InterPro" id="IPR046521">
    <property type="entry name" value="DUF6698"/>
</dbReference>